<gene>
    <name evidence="2" type="ORF">H9704_11980</name>
</gene>
<protein>
    <submittedName>
        <fullName evidence="2">DUF2220 domain-containing protein</fullName>
    </submittedName>
</protein>
<proteinExistence type="predicted"/>
<dbReference type="InterPro" id="IPR024534">
    <property type="entry name" value="JetD_C"/>
</dbReference>
<sequence>MNYEQELLNRLLDKYEESKAFLTGVFAKRISLTAAKEDWLQKRMENPEEKRLFFAVLDELKEAGLIEYSWVKFEKYNLADKIWLTPETEAIQACYRRLGRLPAREKADKLLELIRQYRGKLDEESPMSRFLQDSERQIQRKGKIGRHFADDPVLNEDLLKCLVFMERNKGEQLERLMSSALYGDSKYFERYIKQKALSILRTLKKREQEDVSADSMPEDDALLLEKGIVRWPEILEFTGRLTVTLEDGHRIDYGAQTYGAYINSETVKHAASVTADGIRRVLFIENKANYVWYISQKPAGDELVILHGGCYSPIKGRWFRLVYEGCRRQSHAAEYLHWGDVDVGGFRMFRRLKEQIVPELAPYRMDRVSLEQYRDQAMWITSEAYLKTLEDMENDPEYEVFREVIGMMRVERIRLEQEQMIIREGE</sequence>
<evidence type="ECO:0000313" key="3">
    <source>
        <dbReference type="Proteomes" id="UP000823910"/>
    </source>
</evidence>
<organism evidence="2 3">
    <name type="scientific">Candidatus Enterocloster excrementipullorum</name>
    <dbReference type="NCBI Taxonomy" id="2838559"/>
    <lineage>
        <taxon>Bacteria</taxon>
        <taxon>Bacillati</taxon>
        <taxon>Bacillota</taxon>
        <taxon>Clostridia</taxon>
        <taxon>Lachnospirales</taxon>
        <taxon>Lachnospiraceae</taxon>
        <taxon>Enterocloster</taxon>
    </lineage>
</organism>
<accession>A0A9D2N3E5</accession>
<reference evidence="2" key="1">
    <citation type="journal article" date="2021" name="PeerJ">
        <title>Extensive microbial diversity within the chicken gut microbiome revealed by metagenomics and culture.</title>
        <authorList>
            <person name="Gilroy R."/>
            <person name="Ravi A."/>
            <person name="Getino M."/>
            <person name="Pursley I."/>
            <person name="Horton D.L."/>
            <person name="Alikhan N.F."/>
            <person name="Baker D."/>
            <person name="Gharbi K."/>
            <person name="Hall N."/>
            <person name="Watson M."/>
            <person name="Adriaenssens E.M."/>
            <person name="Foster-Nyarko E."/>
            <person name="Jarju S."/>
            <person name="Secka A."/>
            <person name="Antonio M."/>
            <person name="Oren A."/>
            <person name="Chaudhuri R.R."/>
            <person name="La Ragione R."/>
            <person name="Hildebrand F."/>
            <person name="Pallen M.J."/>
        </authorList>
    </citation>
    <scope>NUCLEOTIDE SEQUENCE</scope>
    <source>
        <strain evidence="2">CHK180-15479</strain>
    </source>
</reference>
<dbReference type="AlphaFoldDB" id="A0A9D2N3E5"/>
<reference evidence="2" key="2">
    <citation type="submission" date="2021-04" db="EMBL/GenBank/DDBJ databases">
        <authorList>
            <person name="Gilroy R."/>
        </authorList>
    </citation>
    <scope>NUCLEOTIDE SEQUENCE</scope>
    <source>
        <strain evidence="2">CHK180-15479</strain>
    </source>
</reference>
<dbReference type="Pfam" id="PF09983">
    <property type="entry name" value="JetD_C"/>
    <property type="match status" value="1"/>
</dbReference>
<dbReference type="EMBL" id="DWWT01000063">
    <property type="protein sequence ID" value="HJC06851.1"/>
    <property type="molecule type" value="Genomic_DNA"/>
</dbReference>
<dbReference type="Proteomes" id="UP000823910">
    <property type="component" value="Unassembled WGS sequence"/>
</dbReference>
<feature type="domain" description="Wadjet protein JetD C-terminal" evidence="1">
    <location>
        <begin position="264"/>
        <end position="420"/>
    </location>
</feature>
<evidence type="ECO:0000313" key="2">
    <source>
        <dbReference type="EMBL" id="HJC06851.1"/>
    </source>
</evidence>
<evidence type="ECO:0000259" key="1">
    <source>
        <dbReference type="Pfam" id="PF09983"/>
    </source>
</evidence>
<name>A0A9D2N3E5_9FIRM</name>
<comment type="caution">
    <text evidence="2">The sequence shown here is derived from an EMBL/GenBank/DDBJ whole genome shotgun (WGS) entry which is preliminary data.</text>
</comment>